<dbReference type="EMBL" id="ABYI02000034">
    <property type="protein sequence ID" value="EEG72932.1"/>
    <property type="molecule type" value="Genomic_DNA"/>
</dbReference>
<keyword evidence="7" id="KW-1185">Reference proteome</keyword>
<keyword evidence="2" id="KW-0813">Transport</keyword>
<feature type="domain" description="ABC transporter" evidence="5">
    <location>
        <begin position="18"/>
        <end position="245"/>
    </location>
</feature>
<dbReference type="eggNOG" id="COG1131">
    <property type="taxonomic scope" value="Bacteria"/>
</dbReference>
<reference evidence="6" key="1">
    <citation type="submission" date="2009-02" db="EMBL/GenBank/DDBJ databases">
        <authorList>
            <person name="Fulton L."/>
            <person name="Clifton S."/>
            <person name="Fulton B."/>
            <person name="Xu J."/>
            <person name="Minx P."/>
            <person name="Pepin K.H."/>
            <person name="Johnson M."/>
            <person name="Bhonagiri V."/>
            <person name="Nash W.E."/>
            <person name="Mardis E.R."/>
            <person name="Wilson R.K."/>
        </authorList>
    </citation>
    <scope>NUCLEOTIDE SEQUENCE [LARGE SCALE GENOMIC DNA]</scope>
    <source>
        <strain evidence="6">DSM 15053</strain>
    </source>
</reference>
<comment type="caution">
    <text evidence="6">The sequence shown here is derived from an EMBL/GenBank/DDBJ whole genome shotgun (WGS) entry which is preliminary data.</text>
</comment>
<keyword evidence="4 6" id="KW-0067">ATP-binding</keyword>
<dbReference type="STRING" id="553973.CLOHYLEM_06955"/>
<dbReference type="CDD" id="cd03264">
    <property type="entry name" value="ABC_drug_resistance_like"/>
    <property type="match status" value="1"/>
</dbReference>
<dbReference type="SUPFAM" id="SSF52540">
    <property type="entry name" value="P-loop containing nucleoside triphosphate hydrolases"/>
    <property type="match status" value="1"/>
</dbReference>
<evidence type="ECO:0000256" key="1">
    <source>
        <dbReference type="ARBA" id="ARBA00005417"/>
    </source>
</evidence>
<dbReference type="PROSITE" id="PS00211">
    <property type="entry name" value="ABC_TRANSPORTER_1"/>
    <property type="match status" value="1"/>
</dbReference>
<dbReference type="AlphaFoldDB" id="C0C4D9"/>
<dbReference type="Pfam" id="PF00005">
    <property type="entry name" value="ABC_tran"/>
    <property type="match status" value="1"/>
</dbReference>
<dbReference type="Gene3D" id="3.40.50.300">
    <property type="entry name" value="P-loop containing nucleotide triphosphate hydrolases"/>
    <property type="match status" value="1"/>
</dbReference>
<dbReference type="InterPro" id="IPR003593">
    <property type="entry name" value="AAA+_ATPase"/>
</dbReference>
<evidence type="ECO:0000259" key="5">
    <source>
        <dbReference type="PROSITE" id="PS50893"/>
    </source>
</evidence>
<keyword evidence="3" id="KW-0547">Nucleotide-binding</keyword>
<dbReference type="PANTHER" id="PTHR43335">
    <property type="entry name" value="ABC TRANSPORTER, ATP-BINDING PROTEIN"/>
    <property type="match status" value="1"/>
</dbReference>
<dbReference type="HOGENOM" id="CLU_000604_1_2_9"/>
<dbReference type="PANTHER" id="PTHR43335:SF2">
    <property type="entry name" value="ABC TRANSPORTER, ATP-BINDING PROTEIN"/>
    <property type="match status" value="1"/>
</dbReference>
<sequence>MIGAEKAEKRRGKMTTEIEIRHLNQFYGKKQALKNVDLTIDKGMFGLLGRNGAGKTTLMKVLATLLPKSEGEINICGVPVEHAAAVRSMTGYLPQEFSMYPNMTVYEAMDYLGVLSGLSKGERKKKILGLLKRVNLQDDRKKKVKALSGGMKRRLGIAQAILHDPKVLIVDEPTAGLDPEERVRFRNLLCEIAEERIVILSTHIVGDIEATCEQVAVLNKGEIIYRGSVAELTAMADGKVYSAEISRNELTELKSKYIVTSMLTLGNNVIVRFLADKTPFPSARLAEAGVEDAYMYLMRGERGEE</sequence>
<evidence type="ECO:0000256" key="3">
    <source>
        <dbReference type="ARBA" id="ARBA00022741"/>
    </source>
</evidence>
<organism evidence="6 7">
    <name type="scientific">[Clostridium] hylemonae DSM 15053</name>
    <dbReference type="NCBI Taxonomy" id="553973"/>
    <lineage>
        <taxon>Bacteria</taxon>
        <taxon>Bacillati</taxon>
        <taxon>Bacillota</taxon>
        <taxon>Clostridia</taxon>
        <taxon>Lachnospirales</taxon>
        <taxon>Lachnospiraceae</taxon>
    </lineage>
</organism>
<dbReference type="Proteomes" id="UP000004893">
    <property type="component" value="Unassembled WGS sequence"/>
</dbReference>
<accession>C0C4D9</accession>
<dbReference type="GO" id="GO:0016887">
    <property type="term" value="F:ATP hydrolysis activity"/>
    <property type="evidence" value="ECO:0007669"/>
    <property type="project" value="InterPro"/>
</dbReference>
<proteinExistence type="inferred from homology"/>
<comment type="similarity">
    <text evidence="1">Belongs to the ABC transporter superfamily.</text>
</comment>
<evidence type="ECO:0000313" key="6">
    <source>
        <dbReference type="EMBL" id="EEG72932.1"/>
    </source>
</evidence>
<dbReference type="InterPro" id="IPR017871">
    <property type="entry name" value="ABC_transporter-like_CS"/>
</dbReference>
<dbReference type="GO" id="GO:0005524">
    <property type="term" value="F:ATP binding"/>
    <property type="evidence" value="ECO:0007669"/>
    <property type="project" value="UniProtKB-KW"/>
</dbReference>
<evidence type="ECO:0000313" key="7">
    <source>
        <dbReference type="Proteomes" id="UP000004893"/>
    </source>
</evidence>
<evidence type="ECO:0000256" key="4">
    <source>
        <dbReference type="ARBA" id="ARBA00022840"/>
    </source>
</evidence>
<reference evidence="6" key="2">
    <citation type="submission" date="2013-06" db="EMBL/GenBank/DDBJ databases">
        <title>Draft genome sequence of Clostridium hylemonae (DSM 15053).</title>
        <authorList>
            <person name="Sudarsanam P."/>
            <person name="Ley R."/>
            <person name="Guruge J."/>
            <person name="Turnbaugh P.J."/>
            <person name="Mahowald M."/>
            <person name="Liep D."/>
            <person name="Gordon J."/>
        </authorList>
    </citation>
    <scope>NUCLEOTIDE SEQUENCE</scope>
    <source>
        <strain evidence="6">DSM 15053</strain>
    </source>
</reference>
<dbReference type="InterPro" id="IPR003439">
    <property type="entry name" value="ABC_transporter-like_ATP-bd"/>
</dbReference>
<dbReference type="PROSITE" id="PS50893">
    <property type="entry name" value="ABC_TRANSPORTER_2"/>
    <property type="match status" value="1"/>
</dbReference>
<protein>
    <submittedName>
        <fullName evidence="6">ABC transporter, ATP-binding protein</fullName>
    </submittedName>
</protein>
<evidence type="ECO:0000256" key="2">
    <source>
        <dbReference type="ARBA" id="ARBA00022448"/>
    </source>
</evidence>
<dbReference type="InterPro" id="IPR027417">
    <property type="entry name" value="P-loop_NTPase"/>
</dbReference>
<name>C0C4D9_9FIRM</name>
<gene>
    <name evidence="6" type="ORF">CLOHYLEM_06955</name>
</gene>
<dbReference type="SMART" id="SM00382">
    <property type="entry name" value="AAA"/>
    <property type="match status" value="1"/>
</dbReference>